<name>A0A1H9HET4_9ACTN</name>
<evidence type="ECO:0000259" key="2">
    <source>
        <dbReference type="SMART" id="SM00306"/>
    </source>
</evidence>
<dbReference type="RefSeq" id="WP_093661135.1">
    <property type="nucleotide sequence ID" value="NZ_FOET01000011.1"/>
</dbReference>
<sequence>MVVVVVAIVGGLVAAGVTTELGQSVGAKICRVVGGQCGPAGGGDGGQQPVADGTGGGQAPAGDTRTQEEKEYEQAVRDLEAAREALEGDEEKAKEAAKELAKILAEELGITDALDCITEGDGAACTETLINVLTSLIGGAVGKLAAKYGAPWKWKKAVELVRKIKKHGGDLYDGLKGIIDGSKKVDRLEDKVEELEKKLPDKDRKPGEPGTKKPVACRNHSFPPGTPVLLADGSRRPIEEVRAGELVTVTDPYRGLTTVRPVAGTITTEDDKDFTRLTVLAGGRAATLTATDTHPFWLVDEARWAEAGGIRPGDELRTPGGAALRVVEVERYERRQRTHDLSIEDIHTYYVEVGSAAALVHNCPVKKPGADKPGDHRKWPKPSWHKNLKNPRLGSKDKGDGAWGSRKRAANSAAAERWIRYQEQVSGVKRGKEYLVKNPKGGRDVEFDGWDSQRQTYLEAKFGYGKYVKDGELPQDVRDRWVKQAQSQVNAAGGKPVEWHFSNKSAAEAAQEAFEDAGINVKVVHTPVRK</sequence>
<gene>
    <name evidence="3" type="ORF">SAMN05216481_11122</name>
</gene>
<feature type="compositionally biased region" description="Basic and acidic residues" evidence="1">
    <location>
        <begin position="368"/>
        <end position="377"/>
    </location>
</feature>
<dbReference type="InterPro" id="IPR030934">
    <property type="entry name" value="Intein_C"/>
</dbReference>
<dbReference type="EMBL" id="FOET01000011">
    <property type="protein sequence ID" value="SEQ60861.1"/>
    <property type="molecule type" value="Genomic_DNA"/>
</dbReference>
<protein>
    <submittedName>
        <fullName evidence="3">Pretoxin HINT domain-containing protein</fullName>
    </submittedName>
</protein>
<feature type="domain" description="Hint" evidence="2">
    <location>
        <begin position="219"/>
        <end position="320"/>
    </location>
</feature>
<feature type="region of interest" description="Disordered" evidence="1">
    <location>
        <begin position="196"/>
        <end position="227"/>
    </location>
</feature>
<evidence type="ECO:0000256" key="1">
    <source>
        <dbReference type="SAM" id="MobiDB-lite"/>
    </source>
</evidence>
<dbReference type="AlphaFoldDB" id="A0A1H9HET4"/>
<dbReference type="SMART" id="SM00306">
    <property type="entry name" value="HintN"/>
    <property type="match status" value="1"/>
</dbReference>
<dbReference type="InterPro" id="IPR036844">
    <property type="entry name" value="Hint_dom_sf"/>
</dbReference>
<dbReference type="STRING" id="403935.SAMN05216481_11122"/>
<dbReference type="CDD" id="cd00081">
    <property type="entry name" value="Hint"/>
    <property type="match status" value="1"/>
</dbReference>
<dbReference type="Proteomes" id="UP000199055">
    <property type="component" value="Unassembled WGS sequence"/>
</dbReference>
<reference evidence="3 4" key="1">
    <citation type="submission" date="2016-10" db="EMBL/GenBank/DDBJ databases">
        <authorList>
            <person name="de Groot N.N."/>
        </authorList>
    </citation>
    <scope>NUCLEOTIDE SEQUENCE [LARGE SCALE GENOMIC DNA]</scope>
    <source>
        <strain evidence="3 4">CGMCC 4.3519</strain>
    </source>
</reference>
<evidence type="ECO:0000313" key="4">
    <source>
        <dbReference type="Proteomes" id="UP000199055"/>
    </source>
</evidence>
<proteinExistence type="predicted"/>
<feature type="region of interest" description="Disordered" evidence="1">
    <location>
        <begin position="368"/>
        <end position="408"/>
    </location>
</feature>
<feature type="compositionally biased region" description="Basic residues" evidence="1">
    <location>
        <begin position="378"/>
        <end position="389"/>
    </location>
</feature>
<dbReference type="Pfam" id="PF07591">
    <property type="entry name" value="PT-HINT"/>
    <property type="match status" value="1"/>
</dbReference>
<keyword evidence="4" id="KW-1185">Reference proteome</keyword>
<accession>A0A1H9HET4</accession>
<feature type="compositionally biased region" description="Basic and acidic residues" evidence="1">
    <location>
        <begin position="196"/>
        <end position="211"/>
    </location>
</feature>
<dbReference type="Gene3D" id="2.170.16.10">
    <property type="entry name" value="Hedgehog/Intein (Hint) domain"/>
    <property type="match status" value="1"/>
</dbReference>
<organism evidence="3 4">
    <name type="scientific">Streptomyces radiopugnans</name>
    <dbReference type="NCBI Taxonomy" id="403935"/>
    <lineage>
        <taxon>Bacteria</taxon>
        <taxon>Bacillati</taxon>
        <taxon>Actinomycetota</taxon>
        <taxon>Actinomycetes</taxon>
        <taxon>Kitasatosporales</taxon>
        <taxon>Streptomycetaceae</taxon>
        <taxon>Streptomyces</taxon>
    </lineage>
</organism>
<dbReference type="InterPro" id="IPR003587">
    <property type="entry name" value="Hint_dom_N"/>
</dbReference>
<dbReference type="Pfam" id="PF15648">
    <property type="entry name" value="Tox-REase-5"/>
    <property type="match status" value="1"/>
</dbReference>
<feature type="region of interest" description="Disordered" evidence="1">
    <location>
        <begin position="41"/>
        <end position="67"/>
    </location>
</feature>
<dbReference type="SUPFAM" id="SSF51294">
    <property type="entry name" value="Hedgehog/intein (Hint) domain"/>
    <property type="match status" value="1"/>
</dbReference>
<dbReference type="InterPro" id="IPR028904">
    <property type="entry name" value="Tox-REase-5_dom"/>
</dbReference>
<dbReference type="PROSITE" id="PS50818">
    <property type="entry name" value="INTEIN_C_TER"/>
    <property type="match status" value="1"/>
</dbReference>
<evidence type="ECO:0000313" key="3">
    <source>
        <dbReference type="EMBL" id="SEQ60861.1"/>
    </source>
</evidence>